<keyword evidence="2" id="KW-0812">Transmembrane</keyword>
<protein>
    <submittedName>
        <fullName evidence="3">Uncharacterized protein</fullName>
    </submittedName>
</protein>
<evidence type="ECO:0000256" key="2">
    <source>
        <dbReference type="SAM" id="Phobius"/>
    </source>
</evidence>
<organism evidence="3 4">
    <name type="scientific">Tsukamurella paurometabola</name>
    <name type="common">Corynebacterium paurometabolum</name>
    <dbReference type="NCBI Taxonomy" id="2061"/>
    <lineage>
        <taxon>Bacteria</taxon>
        <taxon>Bacillati</taxon>
        <taxon>Actinomycetota</taxon>
        <taxon>Actinomycetes</taxon>
        <taxon>Mycobacteriales</taxon>
        <taxon>Tsukamurellaceae</taxon>
        <taxon>Tsukamurella</taxon>
    </lineage>
</organism>
<feature type="transmembrane region" description="Helical" evidence="2">
    <location>
        <begin position="113"/>
        <end position="132"/>
    </location>
</feature>
<name>A0A3P8KJ22_TSUPA</name>
<sequence>MANPFAQIFWNAPAELEVLSEREDSARVPLPPRLAYRGRWSGNQDASETYWQATVYRSSAPHGEVVVGRKVQVDPDTSVIEFRELVRRERRKLLVRSWIAYLTPKSTLGRRTLVAAIGCLIWLLIVLIAGTVHGSDATATSDRTVVDSGGARPNQTTGVPGSEPLPPAGTVAPAPGQWIVPPGASWAG</sequence>
<dbReference type="RefSeq" id="WP_126197395.1">
    <property type="nucleotide sequence ID" value="NZ_CP085954.1"/>
</dbReference>
<reference evidence="3 4" key="1">
    <citation type="submission" date="2018-12" db="EMBL/GenBank/DDBJ databases">
        <authorList>
            <consortium name="Pathogen Informatics"/>
        </authorList>
    </citation>
    <scope>NUCLEOTIDE SEQUENCE [LARGE SCALE GENOMIC DNA]</scope>
    <source>
        <strain evidence="3 4">NCTC10741</strain>
    </source>
</reference>
<keyword evidence="2" id="KW-0472">Membrane</keyword>
<keyword evidence="2" id="KW-1133">Transmembrane helix</keyword>
<proteinExistence type="predicted"/>
<feature type="region of interest" description="Disordered" evidence="1">
    <location>
        <begin position="140"/>
        <end position="188"/>
    </location>
</feature>
<dbReference type="Proteomes" id="UP000271626">
    <property type="component" value="Chromosome"/>
</dbReference>
<dbReference type="AlphaFoldDB" id="A0A3P8KJ22"/>
<gene>
    <name evidence="3" type="ORF">NCTC10741_03566</name>
</gene>
<dbReference type="EMBL" id="LR131273">
    <property type="protein sequence ID" value="VDR40408.1"/>
    <property type="molecule type" value="Genomic_DNA"/>
</dbReference>
<evidence type="ECO:0000313" key="4">
    <source>
        <dbReference type="Proteomes" id="UP000271626"/>
    </source>
</evidence>
<evidence type="ECO:0000313" key="3">
    <source>
        <dbReference type="EMBL" id="VDR40408.1"/>
    </source>
</evidence>
<evidence type="ECO:0000256" key="1">
    <source>
        <dbReference type="SAM" id="MobiDB-lite"/>
    </source>
</evidence>
<accession>A0A3P8KJ22</accession>